<dbReference type="Pfam" id="PF00437">
    <property type="entry name" value="T2SSE"/>
    <property type="match status" value="1"/>
</dbReference>
<dbReference type="Gene3D" id="3.30.450.90">
    <property type="match status" value="1"/>
</dbReference>
<dbReference type="PANTHER" id="PTHR30486">
    <property type="entry name" value="TWITCHING MOTILITY PROTEIN PILT"/>
    <property type="match status" value="1"/>
</dbReference>
<dbReference type="PANTHER" id="PTHR30486:SF12">
    <property type="entry name" value="TYPE IV PILUS ATPASE PILU"/>
    <property type="match status" value="1"/>
</dbReference>
<accession>A0ABX6K9F6</accession>
<comment type="similarity">
    <text evidence="1">Belongs to the GSP E family.</text>
</comment>
<dbReference type="Proteomes" id="UP000501408">
    <property type="component" value="Chromosome 1"/>
</dbReference>
<dbReference type="InterPro" id="IPR050921">
    <property type="entry name" value="T4SS_GSP_E_ATPase"/>
</dbReference>
<keyword evidence="4" id="KW-1185">Reference proteome</keyword>
<feature type="domain" description="Bacterial type II secretion system protein E" evidence="2">
    <location>
        <begin position="12"/>
        <end position="269"/>
    </location>
</feature>
<evidence type="ECO:0000313" key="4">
    <source>
        <dbReference type="Proteomes" id="UP000501408"/>
    </source>
</evidence>
<gene>
    <name evidence="3" type="ORF">HBA18_11460</name>
</gene>
<dbReference type="SUPFAM" id="SSF52540">
    <property type="entry name" value="P-loop containing nucleoside triphosphate hydrolases"/>
    <property type="match status" value="1"/>
</dbReference>
<sequence>MKLSSVLVAMQEHTASDAYISVDAPVMLRVDGRLKPLSSPLSLAAINVMLNSAMNEEQKQQFITTREANFAVKRSVGRFRISAYWQRDMPSMVIRRIETEIPRLSSLGTPVVLEELAMQKRGLVLVVGATGSGKSTTMAAMMGFRNHYGQGHILTVEDPIEFVHEHQQCIVSQREIGIDTQDYETALKNALRQAPDMVVIGEIRTPETMNFALQFAETGHLCLATLHANNAYQALERALHLMPKAQRETFLFDLSMNLKGVIAQQLVPGVNGVGRHGAFELLINNAHVAELIRNGELHALKKAMLSGEHFGMQTFDQSLYALYVQGSISEDEALRHADSANELKLMIKTGAKHSAPGSALDHVRIERAGSLD</sequence>
<protein>
    <submittedName>
        <fullName evidence="3">PilT/PilU family type 4a pilus ATPase</fullName>
    </submittedName>
</protein>
<evidence type="ECO:0000259" key="2">
    <source>
        <dbReference type="Pfam" id="PF00437"/>
    </source>
</evidence>
<dbReference type="EMBL" id="CP050266">
    <property type="protein sequence ID" value="QIR06930.1"/>
    <property type="molecule type" value="Genomic_DNA"/>
</dbReference>
<organism evidence="3 4">
    <name type="scientific">Salinivibrio costicola</name>
    <name type="common">Vibrio costicola</name>
    <dbReference type="NCBI Taxonomy" id="51367"/>
    <lineage>
        <taxon>Bacteria</taxon>
        <taxon>Pseudomonadati</taxon>
        <taxon>Pseudomonadota</taxon>
        <taxon>Gammaproteobacteria</taxon>
        <taxon>Vibrionales</taxon>
        <taxon>Vibrionaceae</taxon>
        <taxon>Salinivibrio</taxon>
    </lineage>
</organism>
<dbReference type="InterPro" id="IPR027417">
    <property type="entry name" value="P-loop_NTPase"/>
</dbReference>
<dbReference type="InterPro" id="IPR006321">
    <property type="entry name" value="PilT/PilU"/>
</dbReference>
<name>A0ABX6K9F6_SALCS</name>
<evidence type="ECO:0000256" key="1">
    <source>
        <dbReference type="ARBA" id="ARBA00006611"/>
    </source>
</evidence>
<dbReference type="CDD" id="cd01131">
    <property type="entry name" value="PilT"/>
    <property type="match status" value="1"/>
</dbReference>
<dbReference type="NCBIfam" id="TIGR01420">
    <property type="entry name" value="pilT_fam"/>
    <property type="match status" value="1"/>
</dbReference>
<evidence type="ECO:0000313" key="3">
    <source>
        <dbReference type="EMBL" id="QIR06930.1"/>
    </source>
</evidence>
<reference evidence="3 4" key="1">
    <citation type="submission" date="2020-03" db="EMBL/GenBank/DDBJ databases">
        <title>Genome mining reveals the biosynthetic pathways of PHA and ectoines of the halophilic strain Salinivibrio costicola M318 isolated from fermented shrimp paste.</title>
        <authorList>
            <person name="Doan T.V."/>
            <person name="Tran L.T."/>
            <person name="Trieu T.A."/>
            <person name="Nguyen Q.V."/>
            <person name="Quach T.N."/>
            <person name="Phi T.Q."/>
            <person name="Kumar S."/>
        </authorList>
    </citation>
    <scope>NUCLEOTIDE SEQUENCE [LARGE SCALE GENOMIC DNA]</scope>
    <source>
        <strain evidence="3 4">M318</strain>
    </source>
</reference>
<proteinExistence type="inferred from homology"/>
<dbReference type="RefSeq" id="WP_096629928.1">
    <property type="nucleotide sequence ID" value="NZ_CP050266.1"/>
</dbReference>
<dbReference type="Gene3D" id="3.40.50.300">
    <property type="entry name" value="P-loop containing nucleotide triphosphate hydrolases"/>
    <property type="match status" value="1"/>
</dbReference>
<dbReference type="InterPro" id="IPR001482">
    <property type="entry name" value="T2SS/T4SS_dom"/>
</dbReference>